<dbReference type="InterPro" id="IPR038461">
    <property type="entry name" value="Schlafen_AlbA_2_dom_sf"/>
</dbReference>
<organism evidence="1 2">
    <name type="scientific">Legionella busanensis</name>
    <dbReference type="NCBI Taxonomy" id="190655"/>
    <lineage>
        <taxon>Bacteria</taxon>
        <taxon>Pseudomonadati</taxon>
        <taxon>Pseudomonadota</taxon>
        <taxon>Gammaproteobacteria</taxon>
        <taxon>Legionellales</taxon>
        <taxon>Legionellaceae</taxon>
        <taxon>Legionella</taxon>
    </lineage>
</organism>
<reference evidence="1 2" key="1">
    <citation type="submission" date="2018-06" db="EMBL/GenBank/DDBJ databases">
        <authorList>
            <consortium name="Pathogen Informatics"/>
            <person name="Doyle S."/>
        </authorList>
    </citation>
    <scope>NUCLEOTIDE SEQUENCE [LARGE SCALE GENOMIC DNA]</scope>
    <source>
        <strain evidence="1 2">NCTC13316</strain>
    </source>
</reference>
<gene>
    <name evidence="1" type="ORF">NCTC13316_02760</name>
</gene>
<accession>A0A378JR31</accession>
<evidence type="ECO:0000313" key="2">
    <source>
        <dbReference type="Proteomes" id="UP000254794"/>
    </source>
</evidence>
<keyword evidence="2" id="KW-1185">Reference proteome</keyword>
<dbReference type="AlphaFoldDB" id="A0A378JR31"/>
<evidence type="ECO:0000313" key="1">
    <source>
        <dbReference type="EMBL" id="STX52639.1"/>
    </source>
</evidence>
<protein>
    <submittedName>
        <fullName evidence="1">Uncharacterized protein</fullName>
    </submittedName>
</protein>
<dbReference type="Gene3D" id="3.30.950.30">
    <property type="entry name" value="Schlafen, AAA domain"/>
    <property type="match status" value="1"/>
</dbReference>
<dbReference type="EMBL" id="UGOD01000001">
    <property type="protein sequence ID" value="STX52639.1"/>
    <property type="molecule type" value="Genomic_DNA"/>
</dbReference>
<dbReference type="Proteomes" id="UP000254794">
    <property type="component" value="Unassembled WGS sequence"/>
</dbReference>
<sequence length="50" mass="5757">MNIDQLRQLVKKGESDHLEFKISTSQLKSAFETACAFLFVRGSETLRRIL</sequence>
<name>A0A378JR31_9GAMM</name>
<proteinExistence type="predicted"/>